<evidence type="ECO:0000259" key="3">
    <source>
        <dbReference type="PROSITE" id="PS50158"/>
    </source>
</evidence>
<feature type="domain" description="CCHC-type" evidence="3">
    <location>
        <begin position="197"/>
        <end position="212"/>
    </location>
</feature>
<dbReference type="InterPro" id="IPR001878">
    <property type="entry name" value="Znf_CCHC"/>
</dbReference>
<name>A0ABQ4YET7_9ASTR</name>
<dbReference type="Proteomes" id="UP001151760">
    <property type="component" value="Unassembled WGS sequence"/>
</dbReference>
<organism evidence="4 5">
    <name type="scientific">Tanacetum coccineum</name>
    <dbReference type="NCBI Taxonomy" id="301880"/>
    <lineage>
        <taxon>Eukaryota</taxon>
        <taxon>Viridiplantae</taxon>
        <taxon>Streptophyta</taxon>
        <taxon>Embryophyta</taxon>
        <taxon>Tracheophyta</taxon>
        <taxon>Spermatophyta</taxon>
        <taxon>Magnoliopsida</taxon>
        <taxon>eudicotyledons</taxon>
        <taxon>Gunneridae</taxon>
        <taxon>Pentapetalae</taxon>
        <taxon>asterids</taxon>
        <taxon>campanulids</taxon>
        <taxon>Asterales</taxon>
        <taxon>Asteraceae</taxon>
        <taxon>Asteroideae</taxon>
        <taxon>Anthemideae</taxon>
        <taxon>Anthemidinae</taxon>
        <taxon>Tanacetum</taxon>
    </lineage>
</organism>
<dbReference type="Pfam" id="PF03732">
    <property type="entry name" value="Retrotrans_gag"/>
    <property type="match status" value="1"/>
</dbReference>
<evidence type="ECO:0000256" key="2">
    <source>
        <dbReference type="SAM" id="MobiDB-lite"/>
    </source>
</evidence>
<proteinExistence type="predicted"/>
<comment type="caution">
    <text evidence="4">The sequence shown here is derived from an EMBL/GenBank/DDBJ whole genome shotgun (WGS) entry which is preliminary data.</text>
</comment>
<dbReference type="InterPro" id="IPR005162">
    <property type="entry name" value="Retrotrans_gag_dom"/>
</dbReference>
<sequence length="256" mass="28723">MESVFHISGCAIENQVKFATCTLLGAALTWWNGQIRTLGPDAYAMTWEILKKKMTDKYCPQGEIKKLEIELWNLKIDKYISGLPDNIYGKVKSSKPKTLDETIELANELMDQKLRTYAERQTDNKRKADDSSKNNHGHQQQPSKTQNVVKVYNIGSGERKPYRDPCLSAPSAIFITMARVLKNATNVTRAIPKGNGCFECGALGHFKRDCPKLKNKNEGSRNAQGWVYAVENAEKNGNTSRNPYYNVVTGKRGVSA</sequence>
<keyword evidence="5" id="KW-1185">Reference proteome</keyword>
<dbReference type="Pfam" id="PF00098">
    <property type="entry name" value="zf-CCHC"/>
    <property type="match status" value="1"/>
</dbReference>
<dbReference type="SUPFAM" id="SSF57756">
    <property type="entry name" value="Retrovirus zinc finger-like domains"/>
    <property type="match status" value="1"/>
</dbReference>
<dbReference type="GO" id="GO:0003964">
    <property type="term" value="F:RNA-directed DNA polymerase activity"/>
    <property type="evidence" value="ECO:0007669"/>
    <property type="project" value="UniProtKB-KW"/>
</dbReference>
<reference evidence="4" key="1">
    <citation type="journal article" date="2022" name="Int. J. Mol. Sci.">
        <title>Draft Genome of Tanacetum Coccineum: Genomic Comparison of Closely Related Tanacetum-Family Plants.</title>
        <authorList>
            <person name="Yamashiro T."/>
            <person name="Shiraishi A."/>
            <person name="Nakayama K."/>
            <person name="Satake H."/>
        </authorList>
    </citation>
    <scope>NUCLEOTIDE SEQUENCE</scope>
</reference>
<keyword evidence="4" id="KW-0695">RNA-directed DNA polymerase</keyword>
<evidence type="ECO:0000313" key="5">
    <source>
        <dbReference type="Proteomes" id="UP001151760"/>
    </source>
</evidence>
<reference evidence="4" key="2">
    <citation type="submission" date="2022-01" db="EMBL/GenBank/DDBJ databases">
        <authorList>
            <person name="Yamashiro T."/>
            <person name="Shiraishi A."/>
            <person name="Satake H."/>
            <person name="Nakayama K."/>
        </authorList>
    </citation>
    <scope>NUCLEOTIDE SEQUENCE</scope>
</reference>
<dbReference type="PANTHER" id="PTHR46888">
    <property type="entry name" value="ZINC KNUCKLE DOMAINCONTAINING PROTEIN-RELATED"/>
    <property type="match status" value="1"/>
</dbReference>
<keyword evidence="1" id="KW-0863">Zinc-finger</keyword>
<feature type="compositionally biased region" description="Basic and acidic residues" evidence="2">
    <location>
        <begin position="120"/>
        <end position="133"/>
    </location>
</feature>
<feature type="compositionally biased region" description="Polar residues" evidence="2">
    <location>
        <begin position="137"/>
        <end position="147"/>
    </location>
</feature>
<dbReference type="InterPro" id="IPR036875">
    <property type="entry name" value="Znf_CCHC_sf"/>
</dbReference>
<gene>
    <name evidence="4" type="ORF">Tco_0726139</name>
</gene>
<accession>A0ABQ4YET7</accession>
<feature type="region of interest" description="Disordered" evidence="2">
    <location>
        <begin position="120"/>
        <end position="147"/>
    </location>
</feature>
<dbReference type="EMBL" id="BQNB010010363">
    <property type="protein sequence ID" value="GJS76258.1"/>
    <property type="molecule type" value="Genomic_DNA"/>
</dbReference>
<dbReference type="SMART" id="SM00343">
    <property type="entry name" value="ZnF_C2HC"/>
    <property type="match status" value="1"/>
</dbReference>
<dbReference type="PROSITE" id="PS50158">
    <property type="entry name" value="ZF_CCHC"/>
    <property type="match status" value="1"/>
</dbReference>
<dbReference type="Gene3D" id="4.10.60.10">
    <property type="entry name" value="Zinc finger, CCHC-type"/>
    <property type="match status" value="1"/>
</dbReference>
<evidence type="ECO:0000313" key="4">
    <source>
        <dbReference type="EMBL" id="GJS76258.1"/>
    </source>
</evidence>
<keyword evidence="4" id="KW-0808">Transferase</keyword>
<keyword evidence="1" id="KW-0862">Zinc</keyword>
<keyword evidence="4" id="KW-0548">Nucleotidyltransferase</keyword>
<protein>
    <submittedName>
        <fullName evidence="4">Reverse transcriptase domain-containing protein</fullName>
    </submittedName>
</protein>
<evidence type="ECO:0000256" key="1">
    <source>
        <dbReference type="PROSITE-ProRule" id="PRU00047"/>
    </source>
</evidence>
<dbReference type="PANTHER" id="PTHR46888:SF1">
    <property type="entry name" value="RIBONUCLEASE H"/>
    <property type="match status" value="1"/>
</dbReference>
<keyword evidence="1" id="KW-0479">Metal-binding</keyword>